<accession>A0A4S8KX30</accession>
<sequence length="174" mass="19288">MDAVNGFPEKSQVVNSSCTCEVDSEDVEIGREESSDPLGTSDDESIPRGKAGSPLFDPILGDRHKNSTTFQKASLYKKPGHHTIHIWTIFPSLGFTPAKSYHILIKKPFSYFIGCFLRSITAPVQKAHDDGNHYSNVRVVVSIIKLTRRPISRELAPKRPLVQLRQKAEAEGSA</sequence>
<name>A0A4S8KX30_DENBC</name>
<feature type="region of interest" description="Disordered" evidence="1">
    <location>
        <begin position="1"/>
        <end position="49"/>
    </location>
</feature>
<reference evidence="2 3" key="1">
    <citation type="journal article" date="2019" name="Nat. Ecol. Evol.">
        <title>Megaphylogeny resolves global patterns of mushroom evolution.</title>
        <authorList>
            <person name="Varga T."/>
            <person name="Krizsan K."/>
            <person name="Foldi C."/>
            <person name="Dima B."/>
            <person name="Sanchez-Garcia M."/>
            <person name="Sanchez-Ramirez S."/>
            <person name="Szollosi G.J."/>
            <person name="Szarkandi J.G."/>
            <person name="Papp V."/>
            <person name="Albert L."/>
            <person name="Andreopoulos W."/>
            <person name="Angelini C."/>
            <person name="Antonin V."/>
            <person name="Barry K.W."/>
            <person name="Bougher N.L."/>
            <person name="Buchanan P."/>
            <person name="Buyck B."/>
            <person name="Bense V."/>
            <person name="Catcheside P."/>
            <person name="Chovatia M."/>
            <person name="Cooper J."/>
            <person name="Damon W."/>
            <person name="Desjardin D."/>
            <person name="Finy P."/>
            <person name="Geml J."/>
            <person name="Haridas S."/>
            <person name="Hughes K."/>
            <person name="Justo A."/>
            <person name="Karasinski D."/>
            <person name="Kautmanova I."/>
            <person name="Kiss B."/>
            <person name="Kocsube S."/>
            <person name="Kotiranta H."/>
            <person name="LaButti K.M."/>
            <person name="Lechner B.E."/>
            <person name="Liimatainen K."/>
            <person name="Lipzen A."/>
            <person name="Lukacs Z."/>
            <person name="Mihaltcheva S."/>
            <person name="Morgado L.N."/>
            <person name="Niskanen T."/>
            <person name="Noordeloos M.E."/>
            <person name="Ohm R.A."/>
            <person name="Ortiz-Santana B."/>
            <person name="Ovrebo C."/>
            <person name="Racz N."/>
            <person name="Riley R."/>
            <person name="Savchenko A."/>
            <person name="Shiryaev A."/>
            <person name="Soop K."/>
            <person name="Spirin V."/>
            <person name="Szebenyi C."/>
            <person name="Tomsovsky M."/>
            <person name="Tulloss R.E."/>
            <person name="Uehling J."/>
            <person name="Grigoriev I.V."/>
            <person name="Vagvolgyi C."/>
            <person name="Papp T."/>
            <person name="Martin F.M."/>
            <person name="Miettinen O."/>
            <person name="Hibbett D.S."/>
            <person name="Nagy L.G."/>
        </authorList>
    </citation>
    <scope>NUCLEOTIDE SEQUENCE [LARGE SCALE GENOMIC DNA]</scope>
    <source>
        <strain evidence="2 3">CBS 962.96</strain>
    </source>
</reference>
<dbReference type="EMBL" id="ML179909">
    <property type="protein sequence ID" value="THU80393.1"/>
    <property type="molecule type" value="Genomic_DNA"/>
</dbReference>
<dbReference type="AlphaFoldDB" id="A0A4S8KX30"/>
<protein>
    <submittedName>
        <fullName evidence="2">Uncharacterized protein</fullName>
    </submittedName>
</protein>
<dbReference type="Proteomes" id="UP000297245">
    <property type="component" value="Unassembled WGS sequence"/>
</dbReference>
<evidence type="ECO:0000313" key="3">
    <source>
        <dbReference type="Proteomes" id="UP000297245"/>
    </source>
</evidence>
<keyword evidence="3" id="KW-1185">Reference proteome</keyword>
<evidence type="ECO:0000313" key="2">
    <source>
        <dbReference type="EMBL" id="THU80393.1"/>
    </source>
</evidence>
<evidence type="ECO:0000256" key="1">
    <source>
        <dbReference type="SAM" id="MobiDB-lite"/>
    </source>
</evidence>
<organism evidence="2 3">
    <name type="scientific">Dendrothele bispora (strain CBS 962.96)</name>
    <dbReference type="NCBI Taxonomy" id="1314807"/>
    <lineage>
        <taxon>Eukaryota</taxon>
        <taxon>Fungi</taxon>
        <taxon>Dikarya</taxon>
        <taxon>Basidiomycota</taxon>
        <taxon>Agaricomycotina</taxon>
        <taxon>Agaricomycetes</taxon>
        <taxon>Agaricomycetidae</taxon>
        <taxon>Agaricales</taxon>
        <taxon>Agaricales incertae sedis</taxon>
        <taxon>Dendrothele</taxon>
    </lineage>
</organism>
<gene>
    <name evidence="2" type="ORF">K435DRAFT_845122</name>
</gene>
<proteinExistence type="predicted"/>